<keyword evidence="3" id="KW-1185">Reference proteome</keyword>
<evidence type="ECO:0000313" key="2">
    <source>
        <dbReference type="EMBL" id="KAK5994143.1"/>
    </source>
</evidence>
<dbReference type="Pfam" id="PF13847">
    <property type="entry name" value="Methyltransf_31"/>
    <property type="match status" value="1"/>
</dbReference>
<comment type="caution">
    <text evidence="2">The sequence shown here is derived from an EMBL/GenBank/DDBJ whole genome shotgun (WGS) entry which is preliminary data.</text>
</comment>
<dbReference type="Gene3D" id="3.40.50.150">
    <property type="entry name" value="Vaccinia Virus protein VP39"/>
    <property type="match status" value="1"/>
</dbReference>
<reference evidence="2 3" key="1">
    <citation type="submission" date="2024-01" db="EMBL/GenBank/DDBJ databases">
        <title>Complete genome of Cladobotryum mycophilum ATHUM6906.</title>
        <authorList>
            <person name="Christinaki A.C."/>
            <person name="Myridakis A.I."/>
            <person name="Kouvelis V.N."/>
        </authorList>
    </citation>
    <scope>NUCLEOTIDE SEQUENCE [LARGE SCALE GENOMIC DNA]</scope>
    <source>
        <strain evidence="2 3">ATHUM6906</strain>
    </source>
</reference>
<dbReference type="EMBL" id="JAVFKD010000012">
    <property type="protein sequence ID" value="KAK5994143.1"/>
    <property type="molecule type" value="Genomic_DNA"/>
</dbReference>
<proteinExistence type="predicted"/>
<name>A0ABR0SPW7_9HYPO</name>
<evidence type="ECO:0000313" key="3">
    <source>
        <dbReference type="Proteomes" id="UP001338125"/>
    </source>
</evidence>
<protein>
    <submittedName>
        <fullName evidence="2">Methyltransferase C1B3.06c-like protein</fullName>
    </submittedName>
</protein>
<dbReference type="Proteomes" id="UP001338125">
    <property type="component" value="Unassembled WGS sequence"/>
</dbReference>
<dbReference type="CDD" id="cd02440">
    <property type="entry name" value="AdoMet_MTases"/>
    <property type="match status" value="1"/>
</dbReference>
<dbReference type="InterPro" id="IPR025714">
    <property type="entry name" value="Methyltranfer_dom"/>
</dbReference>
<accession>A0ABR0SPW7</accession>
<organism evidence="2 3">
    <name type="scientific">Cladobotryum mycophilum</name>
    <dbReference type="NCBI Taxonomy" id="491253"/>
    <lineage>
        <taxon>Eukaryota</taxon>
        <taxon>Fungi</taxon>
        <taxon>Dikarya</taxon>
        <taxon>Ascomycota</taxon>
        <taxon>Pezizomycotina</taxon>
        <taxon>Sordariomycetes</taxon>
        <taxon>Hypocreomycetidae</taxon>
        <taxon>Hypocreales</taxon>
        <taxon>Hypocreaceae</taxon>
        <taxon>Cladobotryum</taxon>
    </lineage>
</organism>
<dbReference type="InterPro" id="IPR029063">
    <property type="entry name" value="SAM-dependent_MTases_sf"/>
</dbReference>
<feature type="domain" description="Methyltransferase" evidence="1">
    <location>
        <begin position="41"/>
        <end position="153"/>
    </location>
</feature>
<dbReference type="PANTHER" id="PTHR43861">
    <property type="entry name" value="TRANS-ACONITATE 2-METHYLTRANSFERASE-RELATED"/>
    <property type="match status" value="1"/>
</dbReference>
<dbReference type="SUPFAM" id="SSF53335">
    <property type="entry name" value="S-adenosyl-L-methionine-dependent methyltransferases"/>
    <property type="match status" value="1"/>
</dbReference>
<evidence type="ECO:0000259" key="1">
    <source>
        <dbReference type="Pfam" id="PF13847"/>
    </source>
</evidence>
<gene>
    <name evidence="2" type="ORF">PT974_07583</name>
</gene>
<sequence>MDKYVLANIPEFEEKLAQRNIVNSVPHLIPVLDQLPDKFILLDVGCGPGSITCDIAKRHPSATILGIDASPEAVEKARQYAKDIGVTNTLFTVGDGLDIAAVATQPGFEAVLGGCDVVNTHQVHIHVQDAQKLMRELYAAAKPQGGVVCCREGHMGMLGHWPASQGMAEIFVAIAKLMQARGQDPFVATKLFSHALAAGFKLENITTGMGSWVYATPKERREWVDLTIGSMKHVFMSNKQAASMLSVDISQVVEEAEAWVQAEDGWFGVPCPQVICRRQD</sequence>